<feature type="domain" description="C2H2-type" evidence="13">
    <location>
        <begin position="113"/>
        <end position="140"/>
    </location>
</feature>
<keyword evidence="4" id="KW-0479">Metal-binding</keyword>
<protein>
    <recommendedName>
        <fullName evidence="13">C2H2-type domain-containing protein</fullName>
    </recommendedName>
</protein>
<evidence type="ECO:0000256" key="5">
    <source>
        <dbReference type="ARBA" id="ARBA00022737"/>
    </source>
</evidence>
<dbReference type="PROSITE" id="PS50157">
    <property type="entry name" value="ZINC_FINGER_C2H2_2"/>
    <property type="match status" value="3"/>
</dbReference>
<dbReference type="InterPro" id="IPR013087">
    <property type="entry name" value="Znf_C2H2_type"/>
</dbReference>
<dbReference type="PANTHER" id="PTHR24404:SF114">
    <property type="entry name" value="KLUMPFUSS, ISOFORM B-RELATED"/>
    <property type="match status" value="1"/>
</dbReference>
<dbReference type="AlphaFoldDB" id="A0A9J6DRY1"/>
<dbReference type="Pfam" id="PF00096">
    <property type="entry name" value="zf-C2H2"/>
    <property type="match status" value="1"/>
</dbReference>
<evidence type="ECO:0000256" key="1">
    <source>
        <dbReference type="ARBA" id="ARBA00003767"/>
    </source>
</evidence>
<evidence type="ECO:0000256" key="9">
    <source>
        <dbReference type="ARBA" id="ARBA00023125"/>
    </source>
</evidence>
<evidence type="ECO:0000256" key="6">
    <source>
        <dbReference type="ARBA" id="ARBA00022771"/>
    </source>
</evidence>
<dbReference type="GO" id="GO:0006357">
    <property type="term" value="P:regulation of transcription by RNA polymerase II"/>
    <property type="evidence" value="ECO:0007669"/>
    <property type="project" value="TreeGrafter"/>
</dbReference>
<evidence type="ECO:0000256" key="12">
    <source>
        <dbReference type="PROSITE-ProRule" id="PRU00042"/>
    </source>
</evidence>
<sequence>MKVAAWLCQYCDYPCPTKHHLVLHEARHSDEHRDRIDRQLTWRHSGMVVRWNPERSFRCTLCGRGFNQKMNLARHMQRHTGEKPHQCHLCSKRFNQKCNLERHIRSHTGERPFHCTFCPKSFNSKSNLNRHVACHEVCTPKMTVVGNATEMVIIPDFNV</sequence>
<dbReference type="VEuPathDB" id="VectorBase:LOC119169283"/>
<evidence type="ECO:0000259" key="13">
    <source>
        <dbReference type="PROSITE" id="PS50157"/>
    </source>
</evidence>
<dbReference type="FunFam" id="3.30.160.60:FF:000303">
    <property type="entry name" value="Zinc finger protein 41"/>
    <property type="match status" value="1"/>
</dbReference>
<evidence type="ECO:0000256" key="2">
    <source>
        <dbReference type="ARBA" id="ARBA00004123"/>
    </source>
</evidence>
<dbReference type="Pfam" id="PF13465">
    <property type="entry name" value="zf-H2C2_2"/>
    <property type="match status" value="1"/>
</dbReference>
<dbReference type="GO" id="GO:0005634">
    <property type="term" value="C:nucleus"/>
    <property type="evidence" value="ECO:0007669"/>
    <property type="project" value="UniProtKB-SubCell"/>
</dbReference>
<comment type="caution">
    <text evidence="14">The sequence shown here is derived from an EMBL/GenBank/DDBJ whole genome shotgun (WGS) entry which is preliminary data.</text>
</comment>
<keyword evidence="6 12" id="KW-0863">Zinc-finger</keyword>
<reference evidence="14" key="1">
    <citation type="journal article" date="2020" name="Cell">
        <title>Large-Scale Comparative Analyses of Tick Genomes Elucidate Their Genetic Diversity and Vector Capacities.</title>
        <authorList>
            <consortium name="Tick Genome and Microbiome Consortium (TIGMIC)"/>
            <person name="Jia N."/>
            <person name="Wang J."/>
            <person name="Shi W."/>
            <person name="Du L."/>
            <person name="Sun Y."/>
            <person name="Zhan W."/>
            <person name="Jiang J.F."/>
            <person name="Wang Q."/>
            <person name="Zhang B."/>
            <person name="Ji P."/>
            <person name="Bell-Sakyi L."/>
            <person name="Cui X.M."/>
            <person name="Yuan T.T."/>
            <person name="Jiang B.G."/>
            <person name="Yang W.F."/>
            <person name="Lam T.T."/>
            <person name="Chang Q.C."/>
            <person name="Ding S.J."/>
            <person name="Wang X.J."/>
            <person name="Zhu J.G."/>
            <person name="Ruan X.D."/>
            <person name="Zhao L."/>
            <person name="Wei J.T."/>
            <person name="Ye R.Z."/>
            <person name="Que T.C."/>
            <person name="Du C.H."/>
            <person name="Zhou Y.H."/>
            <person name="Cheng J.X."/>
            <person name="Dai P.F."/>
            <person name="Guo W.B."/>
            <person name="Han X.H."/>
            <person name="Huang E.J."/>
            <person name="Li L.F."/>
            <person name="Wei W."/>
            <person name="Gao Y.C."/>
            <person name="Liu J.Z."/>
            <person name="Shao H.Z."/>
            <person name="Wang X."/>
            <person name="Wang C.C."/>
            <person name="Yang T.C."/>
            <person name="Huo Q.B."/>
            <person name="Li W."/>
            <person name="Chen H.Y."/>
            <person name="Chen S.E."/>
            <person name="Zhou L.G."/>
            <person name="Ni X.B."/>
            <person name="Tian J.H."/>
            <person name="Sheng Y."/>
            <person name="Liu T."/>
            <person name="Pan Y.S."/>
            <person name="Xia L.Y."/>
            <person name="Li J."/>
            <person name="Zhao F."/>
            <person name="Cao W.C."/>
        </authorList>
    </citation>
    <scope>NUCLEOTIDE SEQUENCE</scope>
    <source>
        <strain evidence="14">Rmic-2018</strain>
    </source>
</reference>
<keyword evidence="7" id="KW-0862">Zinc</keyword>
<dbReference type="EMBL" id="JABSTU010000007">
    <property type="protein sequence ID" value="KAH8024632.1"/>
    <property type="molecule type" value="Genomic_DNA"/>
</dbReference>
<evidence type="ECO:0000313" key="14">
    <source>
        <dbReference type="EMBL" id="KAH8024632.1"/>
    </source>
</evidence>
<dbReference type="InterPro" id="IPR050589">
    <property type="entry name" value="Ikaros_C2H2-ZF"/>
</dbReference>
<organism evidence="14 15">
    <name type="scientific">Rhipicephalus microplus</name>
    <name type="common">Cattle tick</name>
    <name type="synonym">Boophilus microplus</name>
    <dbReference type="NCBI Taxonomy" id="6941"/>
    <lineage>
        <taxon>Eukaryota</taxon>
        <taxon>Metazoa</taxon>
        <taxon>Ecdysozoa</taxon>
        <taxon>Arthropoda</taxon>
        <taxon>Chelicerata</taxon>
        <taxon>Arachnida</taxon>
        <taxon>Acari</taxon>
        <taxon>Parasitiformes</taxon>
        <taxon>Ixodida</taxon>
        <taxon>Ixodoidea</taxon>
        <taxon>Ixodidae</taxon>
        <taxon>Rhipicephalinae</taxon>
        <taxon>Rhipicephalus</taxon>
        <taxon>Boophilus</taxon>
    </lineage>
</organism>
<keyword evidence="5" id="KW-0677">Repeat</keyword>
<keyword evidence="11" id="KW-0539">Nucleus</keyword>
<feature type="domain" description="C2H2-type" evidence="13">
    <location>
        <begin position="57"/>
        <end position="84"/>
    </location>
</feature>
<dbReference type="FunFam" id="3.30.160.60:FF:000097">
    <property type="entry name" value="Zinc finger protein"/>
    <property type="match status" value="1"/>
</dbReference>
<comment type="similarity">
    <text evidence="3">Belongs to the krueppel C2H2-type zinc-finger protein family.</text>
</comment>
<dbReference type="SUPFAM" id="SSF57667">
    <property type="entry name" value="beta-beta-alpha zinc fingers"/>
    <property type="match status" value="2"/>
</dbReference>
<evidence type="ECO:0000256" key="10">
    <source>
        <dbReference type="ARBA" id="ARBA00023163"/>
    </source>
</evidence>
<keyword evidence="8" id="KW-0805">Transcription regulation</keyword>
<keyword evidence="9" id="KW-0238">DNA-binding</keyword>
<evidence type="ECO:0000256" key="8">
    <source>
        <dbReference type="ARBA" id="ARBA00023015"/>
    </source>
</evidence>
<accession>A0A9J6DRY1</accession>
<feature type="domain" description="C2H2-type" evidence="13">
    <location>
        <begin position="85"/>
        <end position="112"/>
    </location>
</feature>
<evidence type="ECO:0000313" key="15">
    <source>
        <dbReference type="Proteomes" id="UP000821866"/>
    </source>
</evidence>
<dbReference type="GO" id="GO:0008270">
    <property type="term" value="F:zinc ion binding"/>
    <property type="evidence" value="ECO:0007669"/>
    <property type="project" value="UniProtKB-KW"/>
</dbReference>
<reference evidence="14" key="2">
    <citation type="submission" date="2021-09" db="EMBL/GenBank/DDBJ databases">
        <authorList>
            <person name="Jia N."/>
            <person name="Wang J."/>
            <person name="Shi W."/>
            <person name="Du L."/>
            <person name="Sun Y."/>
            <person name="Zhan W."/>
            <person name="Jiang J."/>
            <person name="Wang Q."/>
            <person name="Zhang B."/>
            <person name="Ji P."/>
            <person name="Sakyi L.B."/>
            <person name="Cui X."/>
            <person name="Yuan T."/>
            <person name="Jiang B."/>
            <person name="Yang W."/>
            <person name="Lam T.T.-Y."/>
            <person name="Chang Q."/>
            <person name="Ding S."/>
            <person name="Wang X."/>
            <person name="Zhu J."/>
            <person name="Ruan X."/>
            <person name="Zhao L."/>
            <person name="Wei J."/>
            <person name="Que T."/>
            <person name="Du C."/>
            <person name="Cheng J."/>
            <person name="Dai P."/>
            <person name="Han X."/>
            <person name="Huang E."/>
            <person name="Gao Y."/>
            <person name="Liu J."/>
            <person name="Shao H."/>
            <person name="Ye R."/>
            <person name="Li L."/>
            <person name="Wei W."/>
            <person name="Wang X."/>
            <person name="Wang C."/>
            <person name="Huo Q."/>
            <person name="Li W."/>
            <person name="Guo W."/>
            <person name="Chen H."/>
            <person name="Chen S."/>
            <person name="Zhou L."/>
            <person name="Zhou L."/>
            <person name="Ni X."/>
            <person name="Tian J."/>
            <person name="Zhou Y."/>
            <person name="Sheng Y."/>
            <person name="Liu T."/>
            <person name="Pan Y."/>
            <person name="Xia L."/>
            <person name="Li J."/>
            <person name="Zhao F."/>
            <person name="Cao W."/>
        </authorList>
    </citation>
    <scope>NUCLEOTIDE SEQUENCE</scope>
    <source>
        <strain evidence="14">Rmic-2018</strain>
        <tissue evidence="14">Larvae</tissue>
    </source>
</reference>
<comment type="subcellular location">
    <subcellularLocation>
        <location evidence="2">Nucleus</location>
    </subcellularLocation>
</comment>
<gene>
    <name evidence="14" type="ORF">HPB51_000072</name>
</gene>
<dbReference type="Proteomes" id="UP000821866">
    <property type="component" value="Unassembled WGS sequence"/>
</dbReference>
<dbReference type="FunFam" id="3.30.160.60:FF:001156">
    <property type="entry name" value="Zinc finger protein 407"/>
    <property type="match status" value="1"/>
</dbReference>
<dbReference type="PROSITE" id="PS00028">
    <property type="entry name" value="ZINC_FINGER_C2H2_1"/>
    <property type="match status" value="4"/>
</dbReference>
<evidence type="ECO:0000256" key="4">
    <source>
        <dbReference type="ARBA" id="ARBA00022723"/>
    </source>
</evidence>
<keyword evidence="10" id="KW-0804">Transcription</keyword>
<evidence type="ECO:0000256" key="7">
    <source>
        <dbReference type="ARBA" id="ARBA00022833"/>
    </source>
</evidence>
<dbReference type="PANTHER" id="PTHR24404">
    <property type="entry name" value="ZINC FINGER PROTEIN"/>
    <property type="match status" value="1"/>
</dbReference>
<name>A0A9J6DRY1_RHIMP</name>
<dbReference type="GO" id="GO:0000978">
    <property type="term" value="F:RNA polymerase II cis-regulatory region sequence-specific DNA binding"/>
    <property type="evidence" value="ECO:0007669"/>
    <property type="project" value="TreeGrafter"/>
</dbReference>
<evidence type="ECO:0000256" key="11">
    <source>
        <dbReference type="ARBA" id="ARBA00023242"/>
    </source>
</evidence>
<dbReference type="GO" id="GO:0003700">
    <property type="term" value="F:DNA-binding transcription factor activity"/>
    <property type="evidence" value="ECO:0007669"/>
    <property type="project" value="TreeGrafter"/>
</dbReference>
<dbReference type="SMART" id="SM00355">
    <property type="entry name" value="ZnF_C2H2"/>
    <property type="match status" value="4"/>
</dbReference>
<dbReference type="InterPro" id="IPR036236">
    <property type="entry name" value="Znf_C2H2_sf"/>
</dbReference>
<evidence type="ECO:0000256" key="3">
    <source>
        <dbReference type="ARBA" id="ARBA00006991"/>
    </source>
</evidence>
<keyword evidence="15" id="KW-1185">Reference proteome</keyword>
<proteinExistence type="inferred from homology"/>
<comment type="function">
    <text evidence="1">May be involved in transcriptional regulation.</text>
</comment>
<dbReference type="Gene3D" id="3.30.160.60">
    <property type="entry name" value="Classic Zinc Finger"/>
    <property type="match status" value="3"/>
</dbReference>